<sequence>MAHDHLIEMLDLDAEVLSAYHRDLIAWAGREAGDRPHIVDLGAGSGTGSLALARELPGARVTAVDVSPEMLAHLRSRADATGLGGRITTVEADLDQPWPEFGEVDLIWASSSMHHMADPARALASAHAALRPGGVLLIAELESFPRFLTGTADEQVEAMVHTEADKMRHDAGLHMHENWGTRASQAGFTEVVERHFDIALEPPLPAAARRYAEVTLGRMRHRLEGRADLEALDRVVAGLSSRDDLSIRTERTVWLARR</sequence>
<comment type="caution">
    <text evidence="2">The sequence shown here is derived from an EMBL/GenBank/DDBJ whole genome shotgun (WGS) entry which is preliminary data.</text>
</comment>
<dbReference type="Gene3D" id="3.40.50.150">
    <property type="entry name" value="Vaccinia Virus protein VP39"/>
    <property type="match status" value="1"/>
</dbReference>
<dbReference type="PANTHER" id="PTHR43591">
    <property type="entry name" value="METHYLTRANSFERASE"/>
    <property type="match status" value="1"/>
</dbReference>
<organism evidence="2 3">
    <name type="scientific">Paractinoplanes ovalisporus</name>
    <dbReference type="NCBI Taxonomy" id="2810368"/>
    <lineage>
        <taxon>Bacteria</taxon>
        <taxon>Bacillati</taxon>
        <taxon>Actinomycetota</taxon>
        <taxon>Actinomycetes</taxon>
        <taxon>Micromonosporales</taxon>
        <taxon>Micromonosporaceae</taxon>
        <taxon>Paractinoplanes</taxon>
    </lineage>
</organism>
<evidence type="ECO:0000313" key="3">
    <source>
        <dbReference type="Proteomes" id="UP000632138"/>
    </source>
</evidence>
<keyword evidence="2" id="KW-0808">Transferase</keyword>
<dbReference type="SUPFAM" id="SSF53335">
    <property type="entry name" value="S-adenosyl-L-methionine-dependent methyltransferases"/>
    <property type="match status" value="1"/>
</dbReference>
<dbReference type="CDD" id="cd02440">
    <property type="entry name" value="AdoMet_MTases"/>
    <property type="match status" value="1"/>
</dbReference>
<dbReference type="GO" id="GO:0032259">
    <property type="term" value="P:methylation"/>
    <property type="evidence" value="ECO:0007669"/>
    <property type="project" value="UniProtKB-KW"/>
</dbReference>
<proteinExistence type="predicted"/>
<dbReference type="Pfam" id="PF13649">
    <property type="entry name" value="Methyltransf_25"/>
    <property type="match status" value="1"/>
</dbReference>
<dbReference type="InterPro" id="IPR029063">
    <property type="entry name" value="SAM-dependent_MTases_sf"/>
</dbReference>
<evidence type="ECO:0000313" key="2">
    <source>
        <dbReference type="EMBL" id="MBM2615144.1"/>
    </source>
</evidence>
<dbReference type="InterPro" id="IPR041698">
    <property type="entry name" value="Methyltransf_25"/>
</dbReference>
<protein>
    <submittedName>
        <fullName evidence="2">Methyltransferase domain-containing protein</fullName>
    </submittedName>
</protein>
<reference evidence="2 3" key="1">
    <citation type="submission" date="2021-01" db="EMBL/GenBank/DDBJ databases">
        <title>Actinoplanes sp. nov. LDG1-06 isolated from lichen.</title>
        <authorList>
            <person name="Saeng-In P."/>
            <person name="Phongsopitanun W."/>
            <person name="Kanchanasin P."/>
            <person name="Yuki M."/>
            <person name="Kudo T."/>
            <person name="Ohkuma M."/>
            <person name="Tanasupawat S."/>
        </authorList>
    </citation>
    <scope>NUCLEOTIDE SEQUENCE [LARGE SCALE GENOMIC DNA]</scope>
    <source>
        <strain evidence="2 3">LDG1-06</strain>
    </source>
</reference>
<keyword evidence="3" id="KW-1185">Reference proteome</keyword>
<dbReference type="PANTHER" id="PTHR43591:SF99">
    <property type="entry name" value="OS06G0646000 PROTEIN"/>
    <property type="match status" value="1"/>
</dbReference>
<dbReference type="GO" id="GO:0008168">
    <property type="term" value="F:methyltransferase activity"/>
    <property type="evidence" value="ECO:0007669"/>
    <property type="project" value="UniProtKB-KW"/>
</dbReference>
<keyword evidence="2" id="KW-0489">Methyltransferase</keyword>
<dbReference type="Proteomes" id="UP000632138">
    <property type="component" value="Unassembled WGS sequence"/>
</dbReference>
<evidence type="ECO:0000259" key="1">
    <source>
        <dbReference type="Pfam" id="PF13649"/>
    </source>
</evidence>
<feature type="domain" description="Methyltransferase" evidence="1">
    <location>
        <begin position="38"/>
        <end position="134"/>
    </location>
</feature>
<name>A0ABS2A5N8_9ACTN</name>
<dbReference type="RefSeq" id="WP_203375075.1">
    <property type="nucleotide sequence ID" value="NZ_JAENHP010000002.1"/>
</dbReference>
<dbReference type="EMBL" id="JAENHP010000002">
    <property type="protein sequence ID" value="MBM2615144.1"/>
    <property type="molecule type" value="Genomic_DNA"/>
</dbReference>
<gene>
    <name evidence="2" type="ORF">JIG36_06160</name>
</gene>
<accession>A0ABS2A5N8</accession>